<evidence type="ECO:0000313" key="2">
    <source>
        <dbReference type="EMBL" id="GCF11540.1"/>
    </source>
</evidence>
<gene>
    <name evidence="2" type="ORF">KDI_51040</name>
</gene>
<organism evidence="2 3">
    <name type="scientific">Dictyobacter arantiisoli</name>
    <dbReference type="NCBI Taxonomy" id="2014874"/>
    <lineage>
        <taxon>Bacteria</taxon>
        <taxon>Bacillati</taxon>
        <taxon>Chloroflexota</taxon>
        <taxon>Ktedonobacteria</taxon>
        <taxon>Ktedonobacterales</taxon>
        <taxon>Dictyobacteraceae</taxon>
        <taxon>Dictyobacter</taxon>
    </lineage>
</organism>
<evidence type="ECO:0000313" key="3">
    <source>
        <dbReference type="Proteomes" id="UP000322530"/>
    </source>
</evidence>
<sequence>MGSEQIMVTAVRDEHGAAIADLIVAQERRWRTLDAYLPAARSVEQARAVITRHPERYDTSLVALNAQGKVRGYARLSLWELPPEDGLRAFFTARNGLVEELALPDPADVDALTVASSLLVALTRQWNKQQTLGNIFRWPCCDQWLDTLLQRNSYMLDSDFAYHSAQPLRPTTRPPSPHVSSRLARFADEPALVALFTEELLFHEPYTPFVRMSSNAEFAFRQRLANAWERKNLEAGGPVVVVVEYNGEVVAMSENELSIIEAKDDPALLPAGRYGYLNNVSVHQKQRGQGIGRALVQATFDVFSLLMVDGFYLWFNPDNPLANSFWPHMEFHSLWRTYQQRH</sequence>
<dbReference type="Proteomes" id="UP000322530">
    <property type="component" value="Unassembled WGS sequence"/>
</dbReference>
<comment type="caution">
    <text evidence="2">The sequence shown here is derived from an EMBL/GenBank/DDBJ whole genome shotgun (WGS) entry which is preliminary data.</text>
</comment>
<dbReference type="AlphaFoldDB" id="A0A5A5TIV5"/>
<name>A0A5A5TIV5_9CHLR</name>
<proteinExistence type="predicted"/>
<dbReference type="Gene3D" id="3.40.630.30">
    <property type="match status" value="1"/>
</dbReference>
<dbReference type="PROSITE" id="PS51186">
    <property type="entry name" value="GNAT"/>
    <property type="match status" value="1"/>
</dbReference>
<dbReference type="Pfam" id="PF00583">
    <property type="entry name" value="Acetyltransf_1"/>
    <property type="match status" value="1"/>
</dbReference>
<accession>A0A5A5TIV5</accession>
<reference evidence="2 3" key="1">
    <citation type="submission" date="2019-01" db="EMBL/GenBank/DDBJ databases">
        <title>Draft genome sequence of Dictyobacter sp. Uno17.</title>
        <authorList>
            <person name="Wang C.M."/>
            <person name="Zheng Y."/>
            <person name="Sakai Y."/>
            <person name="Abe K."/>
            <person name="Yokota A."/>
            <person name="Yabe S."/>
        </authorList>
    </citation>
    <scope>NUCLEOTIDE SEQUENCE [LARGE SCALE GENOMIC DNA]</scope>
    <source>
        <strain evidence="2 3">Uno17</strain>
    </source>
</reference>
<dbReference type="RefSeq" id="WP_149404367.1">
    <property type="nucleotide sequence ID" value="NZ_BIXY01000120.1"/>
</dbReference>
<dbReference type="GO" id="GO:0016747">
    <property type="term" value="F:acyltransferase activity, transferring groups other than amino-acyl groups"/>
    <property type="evidence" value="ECO:0007669"/>
    <property type="project" value="InterPro"/>
</dbReference>
<dbReference type="SUPFAM" id="SSF55729">
    <property type="entry name" value="Acyl-CoA N-acyltransferases (Nat)"/>
    <property type="match status" value="1"/>
</dbReference>
<dbReference type="InterPro" id="IPR016181">
    <property type="entry name" value="Acyl_CoA_acyltransferase"/>
</dbReference>
<keyword evidence="3" id="KW-1185">Reference proteome</keyword>
<feature type="domain" description="N-acetyltransferase" evidence="1">
    <location>
        <begin position="179"/>
        <end position="342"/>
    </location>
</feature>
<protein>
    <recommendedName>
        <fullName evidence="1">N-acetyltransferase domain-containing protein</fullName>
    </recommendedName>
</protein>
<dbReference type="OrthoDB" id="149709at2"/>
<evidence type="ECO:0000259" key="1">
    <source>
        <dbReference type="PROSITE" id="PS51186"/>
    </source>
</evidence>
<dbReference type="InterPro" id="IPR000182">
    <property type="entry name" value="GNAT_dom"/>
</dbReference>
<dbReference type="EMBL" id="BIXY01000120">
    <property type="protein sequence ID" value="GCF11540.1"/>
    <property type="molecule type" value="Genomic_DNA"/>
</dbReference>
<dbReference type="CDD" id="cd04301">
    <property type="entry name" value="NAT_SF"/>
    <property type="match status" value="1"/>
</dbReference>